<evidence type="ECO:0000313" key="2">
    <source>
        <dbReference type="Proteomes" id="UP000054988"/>
    </source>
</evidence>
<name>A0A0W0FT04_MONRR</name>
<dbReference type="EMBL" id="LATX01001678">
    <property type="protein sequence ID" value="KTB39414.1"/>
    <property type="molecule type" value="Genomic_DNA"/>
</dbReference>
<evidence type="ECO:0000313" key="1">
    <source>
        <dbReference type="EMBL" id="KTB39414.1"/>
    </source>
</evidence>
<protein>
    <submittedName>
        <fullName evidence="1">Uncharacterized protein</fullName>
    </submittedName>
</protein>
<proteinExistence type="predicted"/>
<comment type="caution">
    <text evidence="1">The sequence shown here is derived from an EMBL/GenBank/DDBJ whole genome shotgun (WGS) entry which is preliminary data.</text>
</comment>
<reference evidence="1 2" key="1">
    <citation type="submission" date="2015-12" db="EMBL/GenBank/DDBJ databases">
        <title>Draft genome sequence of Moniliophthora roreri, the causal agent of frosty pod rot of cacao.</title>
        <authorList>
            <person name="Aime M.C."/>
            <person name="Diaz-Valderrama J.R."/>
            <person name="Kijpornyongpan T."/>
            <person name="Phillips-Mora W."/>
        </authorList>
    </citation>
    <scope>NUCLEOTIDE SEQUENCE [LARGE SCALE GENOMIC DNA]</scope>
    <source>
        <strain evidence="1 2">MCA 2952</strain>
    </source>
</reference>
<dbReference type="Proteomes" id="UP000054988">
    <property type="component" value="Unassembled WGS sequence"/>
</dbReference>
<organism evidence="1 2">
    <name type="scientific">Moniliophthora roreri</name>
    <name type="common">Frosty pod rot fungus</name>
    <name type="synonym">Monilia roreri</name>
    <dbReference type="NCBI Taxonomy" id="221103"/>
    <lineage>
        <taxon>Eukaryota</taxon>
        <taxon>Fungi</taxon>
        <taxon>Dikarya</taxon>
        <taxon>Basidiomycota</taxon>
        <taxon>Agaricomycotina</taxon>
        <taxon>Agaricomycetes</taxon>
        <taxon>Agaricomycetidae</taxon>
        <taxon>Agaricales</taxon>
        <taxon>Marasmiineae</taxon>
        <taxon>Marasmiaceae</taxon>
        <taxon>Moniliophthora</taxon>
    </lineage>
</organism>
<sequence>MLIGWTSENVNVQ</sequence>
<accession>A0A0W0FT04</accession>
<gene>
    <name evidence="1" type="ORF">WG66_8010</name>
</gene>